<dbReference type="InterPro" id="IPR011006">
    <property type="entry name" value="CheY-like_superfamily"/>
</dbReference>
<dbReference type="Gene3D" id="3.40.50.2300">
    <property type="match status" value="1"/>
</dbReference>
<dbReference type="Pfam" id="PF00072">
    <property type="entry name" value="Response_reg"/>
    <property type="match status" value="1"/>
</dbReference>
<sequence>MNHKNVLVVENSILDAILIKEAFNHKGIPCNVHLAQSGKEAMDFFKEQGLTLFSNSLDLVLINEELTQVGEVDLIASIKEKAATMVPIIVLTDTKDQSQQSQAPGANSYLAKPLEVTDFVNMINKVKNYWLEVVC</sequence>
<dbReference type="EMBL" id="FQYX01000021">
    <property type="protein sequence ID" value="SHJ44925.1"/>
    <property type="molecule type" value="Genomic_DNA"/>
</dbReference>
<evidence type="ECO:0000313" key="3">
    <source>
        <dbReference type="EMBL" id="SHJ44925.1"/>
    </source>
</evidence>
<reference evidence="3 4" key="1">
    <citation type="submission" date="2016-11" db="EMBL/GenBank/DDBJ databases">
        <authorList>
            <person name="Jaros S."/>
            <person name="Januszkiewicz K."/>
            <person name="Wedrychowicz H."/>
        </authorList>
    </citation>
    <scope>NUCLEOTIDE SEQUENCE [LARGE SCALE GENOMIC DNA]</scope>
    <source>
        <strain evidence="3 4">CGMCC 1.8863</strain>
    </source>
</reference>
<evidence type="ECO:0000259" key="2">
    <source>
        <dbReference type="PROSITE" id="PS50110"/>
    </source>
</evidence>
<comment type="caution">
    <text evidence="1">Lacks conserved residue(s) required for the propagation of feature annotation.</text>
</comment>
<evidence type="ECO:0000256" key="1">
    <source>
        <dbReference type="PROSITE-ProRule" id="PRU00169"/>
    </source>
</evidence>
<dbReference type="Proteomes" id="UP000184231">
    <property type="component" value="Unassembled WGS sequence"/>
</dbReference>
<proteinExistence type="predicted"/>
<dbReference type="InterPro" id="IPR052893">
    <property type="entry name" value="TCS_response_regulator"/>
</dbReference>
<dbReference type="PROSITE" id="PS50110">
    <property type="entry name" value="RESPONSE_REGULATORY"/>
    <property type="match status" value="1"/>
</dbReference>
<feature type="domain" description="Response regulatory" evidence="2">
    <location>
        <begin position="5"/>
        <end position="127"/>
    </location>
</feature>
<dbReference type="AlphaFoldDB" id="A0A1M6JE39"/>
<dbReference type="GO" id="GO:0000160">
    <property type="term" value="P:phosphorelay signal transduction system"/>
    <property type="evidence" value="ECO:0007669"/>
    <property type="project" value="InterPro"/>
</dbReference>
<name>A0A1M6JE39_9FLAO</name>
<dbReference type="STRING" id="558155.SAMN04487911_12169"/>
<evidence type="ECO:0000313" key="4">
    <source>
        <dbReference type="Proteomes" id="UP000184231"/>
    </source>
</evidence>
<dbReference type="PANTHER" id="PTHR44520:SF2">
    <property type="entry name" value="RESPONSE REGULATOR RCP1"/>
    <property type="match status" value="1"/>
</dbReference>
<accession>A0A1M6JE39</accession>
<dbReference type="SUPFAM" id="SSF52172">
    <property type="entry name" value="CheY-like"/>
    <property type="match status" value="1"/>
</dbReference>
<keyword evidence="4" id="KW-1185">Reference proteome</keyword>
<dbReference type="SMART" id="SM00448">
    <property type="entry name" value="REC"/>
    <property type="match status" value="1"/>
</dbReference>
<dbReference type="RefSeq" id="WP_178338880.1">
    <property type="nucleotide sequence ID" value="NZ_FQYX01000021.1"/>
</dbReference>
<dbReference type="InterPro" id="IPR001789">
    <property type="entry name" value="Sig_transdc_resp-reg_receiver"/>
</dbReference>
<dbReference type="PANTHER" id="PTHR44520">
    <property type="entry name" value="RESPONSE REGULATOR RCP1-RELATED"/>
    <property type="match status" value="1"/>
</dbReference>
<protein>
    <submittedName>
        <fullName evidence="3">Response regulator receiver domain-containing protein</fullName>
    </submittedName>
</protein>
<gene>
    <name evidence="3" type="ORF">SAMN04487911_12169</name>
</gene>
<organism evidence="3 4">
    <name type="scientific">Arenibacter nanhaiticus</name>
    <dbReference type="NCBI Taxonomy" id="558155"/>
    <lineage>
        <taxon>Bacteria</taxon>
        <taxon>Pseudomonadati</taxon>
        <taxon>Bacteroidota</taxon>
        <taxon>Flavobacteriia</taxon>
        <taxon>Flavobacteriales</taxon>
        <taxon>Flavobacteriaceae</taxon>
        <taxon>Arenibacter</taxon>
    </lineage>
</organism>